<name>A0A0R2LU95_9LACO</name>
<dbReference type="PATRIC" id="fig|616990.3.peg.2151"/>
<dbReference type="PANTHER" id="PTHR30238">
    <property type="entry name" value="MEMBRANE BOUND PREDICTED REDOX MODULATOR"/>
    <property type="match status" value="1"/>
</dbReference>
<comment type="subcellular location">
    <subcellularLocation>
        <location evidence="1">Membrane</location>
        <topology evidence="1">Multi-pass membrane protein</topology>
    </subcellularLocation>
</comment>
<accession>A0A0R2LU95</accession>
<dbReference type="Pfam" id="PF03741">
    <property type="entry name" value="TerC"/>
    <property type="match status" value="1"/>
</dbReference>
<evidence type="ECO:0000256" key="4">
    <source>
        <dbReference type="ARBA" id="ARBA00022989"/>
    </source>
</evidence>
<keyword evidence="4 6" id="KW-1133">Transmembrane helix</keyword>
<evidence type="ECO:0000256" key="2">
    <source>
        <dbReference type="ARBA" id="ARBA00007511"/>
    </source>
</evidence>
<dbReference type="STRING" id="616990.IV54_GL002037"/>
<comment type="similarity">
    <text evidence="2">Belongs to the TerC family.</text>
</comment>
<keyword evidence="3 6" id="KW-0812">Transmembrane</keyword>
<feature type="transmembrane region" description="Helical" evidence="6">
    <location>
        <begin position="204"/>
        <end position="223"/>
    </location>
</feature>
<organism evidence="7 8">
    <name type="scientific">Levilactobacillus paucivorans</name>
    <dbReference type="NCBI Taxonomy" id="616990"/>
    <lineage>
        <taxon>Bacteria</taxon>
        <taxon>Bacillati</taxon>
        <taxon>Bacillota</taxon>
        <taxon>Bacilli</taxon>
        <taxon>Lactobacillales</taxon>
        <taxon>Lactobacillaceae</taxon>
        <taxon>Levilactobacillus</taxon>
    </lineage>
</organism>
<feature type="transmembrane region" description="Helical" evidence="6">
    <location>
        <begin position="74"/>
        <end position="96"/>
    </location>
</feature>
<dbReference type="InterPro" id="IPR005496">
    <property type="entry name" value="Integral_membrane_TerC"/>
</dbReference>
<proteinExistence type="inferred from homology"/>
<dbReference type="InterPro" id="IPR022493">
    <property type="entry name" value="CHP03716_TM_YkoY"/>
</dbReference>
<reference evidence="7 8" key="1">
    <citation type="journal article" date="2015" name="Genome Announc.">
        <title>Expanding the biotechnology potential of lactobacilli through comparative genomics of 213 strains and associated genera.</title>
        <authorList>
            <person name="Sun Z."/>
            <person name="Harris H.M."/>
            <person name="McCann A."/>
            <person name="Guo C."/>
            <person name="Argimon S."/>
            <person name="Zhang W."/>
            <person name="Yang X."/>
            <person name="Jeffery I.B."/>
            <person name="Cooney J.C."/>
            <person name="Kagawa T.F."/>
            <person name="Liu W."/>
            <person name="Song Y."/>
            <person name="Salvetti E."/>
            <person name="Wrobel A."/>
            <person name="Rasinkangas P."/>
            <person name="Parkhill J."/>
            <person name="Rea M.C."/>
            <person name="O'Sullivan O."/>
            <person name="Ritari J."/>
            <person name="Douillard F.P."/>
            <person name="Paul Ross R."/>
            <person name="Yang R."/>
            <person name="Briner A.E."/>
            <person name="Felis G.E."/>
            <person name="de Vos W.M."/>
            <person name="Barrangou R."/>
            <person name="Klaenhammer T.R."/>
            <person name="Caufield P.W."/>
            <person name="Cui Y."/>
            <person name="Zhang H."/>
            <person name="O'Toole P.W."/>
        </authorList>
    </citation>
    <scope>NUCLEOTIDE SEQUENCE [LARGE SCALE GENOMIC DNA]</scope>
    <source>
        <strain evidence="7 8">DSM 22467</strain>
    </source>
</reference>
<feature type="transmembrane region" description="Helical" evidence="6">
    <location>
        <begin position="102"/>
        <end position="119"/>
    </location>
</feature>
<dbReference type="EMBL" id="JQCA01000056">
    <property type="protein sequence ID" value="KRO03788.1"/>
    <property type="molecule type" value="Genomic_DNA"/>
</dbReference>
<evidence type="ECO:0000256" key="6">
    <source>
        <dbReference type="SAM" id="Phobius"/>
    </source>
</evidence>
<evidence type="ECO:0000256" key="1">
    <source>
        <dbReference type="ARBA" id="ARBA00004141"/>
    </source>
</evidence>
<evidence type="ECO:0000256" key="3">
    <source>
        <dbReference type="ARBA" id="ARBA00022692"/>
    </source>
</evidence>
<dbReference type="AlphaFoldDB" id="A0A0R2LU95"/>
<feature type="transmembrane region" description="Helical" evidence="6">
    <location>
        <begin position="172"/>
        <end position="192"/>
    </location>
</feature>
<dbReference type="Proteomes" id="UP000051906">
    <property type="component" value="Unassembled WGS sequence"/>
</dbReference>
<feature type="transmembrane region" description="Helical" evidence="6">
    <location>
        <begin position="229"/>
        <end position="249"/>
    </location>
</feature>
<dbReference type="GO" id="GO:0016020">
    <property type="term" value="C:membrane"/>
    <property type="evidence" value="ECO:0007669"/>
    <property type="project" value="UniProtKB-SubCell"/>
</dbReference>
<evidence type="ECO:0008006" key="9">
    <source>
        <dbReference type="Google" id="ProtNLM"/>
    </source>
</evidence>
<evidence type="ECO:0000313" key="8">
    <source>
        <dbReference type="Proteomes" id="UP000051906"/>
    </source>
</evidence>
<feature type="transmembrane region" description="Helical" evidence="6">
    <location>
        <begin position="140"/>
        <end position="166"/>
    </location>
</feature>
<dbReference type="NCBIfam" id="TIGR03716">
    <property type="entry name" value="R_switched_YkoY"/>
    <property type="match status" value="1"/>
</dbReference>
<evidence type="ECO:0000313" key="7">
    <source>
        <dbReference type="EMBL" id="KRO03788.1"/>
    </source>
</evidence>
<feature type="transmembrane region" description="Helical" evidence="6">
    <location>
        <begin position="37"/>
        <end position="62"/>
    </location>
</feature>
<protein>
    <recommendedName>
        <fullName evidence="9">TerC family membrane protein</fullName>
    </recommendedName>
</protein>
<gene>
    <name evidence="7" type="ORF">IV54_GL002037</name>
</gene>
<keyword evidence="5 6" id="KW-0472">Membrane</keyword>
<keyword evidence="8" id="KW-1185">Reference proteome</keyword>
<dbReference type="RefSeq" id="WP_237756679.1">
    <property type="nucleotide sequence ID" value="NZ_JQCA01000056.1"/>
</dbReference>
<comment type="caution">
    <text evidence="7">The sequence shown here is derived from an EMBL/GenBank/DDBJ whole genome shotgun (WGS) entry which is preliminary data.</text>
</comment>
<evidence type="ECO:0000256" key="5">
    <source>
        <dbReference type="ARBA" id="ARBA00023136"/>
    </source>
</evidence>
<dbReference type="PANTHER" id="PTHR30238:SF6">
    <property type="entry name" value="TERC-LIKE PROTEIN"/>
    <property type="match status" value="1"/>
</dbReference>
<sequence>MLIKELNQALLHFLGQLYGPFFSIHNWETVITSGDDWLIIFSLVLIECLLSVDNAVVLAAQTQSLPTQKQREESLFYGIWGAYIFRFIIIGLGTYLINFWEIKVVGALYLAFLVFQFFSKTRVTHTRKLVSEKKRRILPLFWSVVLQIEMMDIIFSIDSVLASLAISSNPVIVLIGGLIGILAMRGVAEVIMKLMQRIPELEPMAYILIGLIAVKLFISIPAIDIEIPAALFGMIVVGAIVLTLIIHVVRKRHHAKDTEDKPVTEDEK</sequence>